<evidence type="ECO:0000256" key="5">
    <source>
        <dbReference type="ARBA" id="ARBA00022692"/>
    </source>
</evidence>
<evidence type="ECO:0000256" key="11">
    <source>
        <dbReference type="PROSITE-ProRule" id="PRU01360"/>
    </source>
</evidence>
<evidence type="ECO:0000256" key="2">
    <source>
        <dbReference type="ARBA" id="ARBA00022448"/>
    </source>
</evidence>
<comment type="similarity">
    <text evidence="11 12">Belongs to the TonB-dependent receptor family.</text>
</comment>
<dbReference type="Proteomes" id="UP000805841">
    <property type="component" value="Unassembled WGS sequence"/>
</dbReference>
<dbReference type="PANTHER" id="PTHR32552">
    <property type="entry name" value="FERRICHROME IRON RECEPTOR-RELATED"/>
    <property type="match status" value="1"/>
</dbReference>
<dbReference type="SMART" id="SM00965">
    <property type="entry name" value="STN"/>
    <property type="match status" value="1"/>
</dbReference>
<proteinExistence type="inferred from homology"/>
<dbReference type="Gene3D" id="3.55.50.30">
    <property type="match status" value="1"/>
</dbReference>
<evidence type="ECO:0000256" key="6">
    <source>
        <dbReference type="ARBA" id="ARBA00023004"/>
    </source>
</evidence>
<evidence type="ECO:0000256" key="1">
    <source>
        <dbReference type="ARBA" id="ARBA00004571"/>
    </source>
</evidence>
<keyword evidence="8 12" id="KW-0798">TonB box</keyword>
<protein>
    <submittedName>
        <fullName evidence="15">TonB-dependent receptor</fullName>
    </submittedName>
</protein>
<organism evidence="15 16">
    <name type="scientific">Pseudomonas typographi</name>
    <dbReference type="NCBI Taxonomy" id="2715964"/>
    <lineage>
        <taxon>Bacteria</taxon>
        <taxon>Pseudomonadati</taxon>
        <taxon>Pseudomonadota</taxon>
        <taxon>Gammaproteobacteria</taxon>
        <taxon>Pseudomonadales</taxon>
        <taxon>Pseudomonadaceae</taxon>
        <taxon>Pseudomonas</taxon>
    </lineage>
</organism>
<evidence type="ECO:0000256" key="10">
    <source>
        <dbReference type="ARBA" id="ARBA00023237"/>
    </source>
</evidence>
<keyword evidence="2 11" id="KW-0813">Transport</keyword>
<dbReference type="InterPro" id="IPR011662">
    <property type="entry name" value="Secretin/TonB_short_N"/>
</dbReference>
<comment type="subcellular location">
    <subcellularLocation>
        <location evidence="1 11">Cell outer membrane</location>
        <topology evidence="1 11">Multi-pass membrane protein</topology>
    </subcellularLocation>
</comment>
<evidence type="ECO:0000256" key="4">
    <source>
        <dbReference type="ARBA" id="ARBA00022496"/>
    </source>
</evidence>
<dbReference type="PROSITE" id="PS52016">
    <property type="entry name" value="TONB_DEPENDENT_REC_3"/>
    <property type="match status" value="1"/>
</dbReference>
<keyword evidence="15" id="KW-0675">Receptor</keyword>
<keyword evidence="9 11" id="KW-0472">Membrane</keyword>
<keyword evidence="6" id="KW-0408">Iron</keyword>
<keyword evidence="10 11" id="KW-0998">Cell outer membrane</keyword>
<dbReference type="RefSeq" id="WP_190421439.1">
    <property type="nucleotide sequence ID" value="NZ_JAAOCA010000015.1"/>
</dbReference>
<gene>
    <name evidence="15" type="ORF">HAQ05_13665</name>
</gene>
<dbReference type="SUPFAM" id="SSF56935">
    <property type="entry name" value="Porins"/>
    <property type="match status" value="1"/>
</dbReference>
<dbReference type="EMBL" id="JAAOCA010000015">
    <property type="protein sequence ID" value="MBD1599747.1"/>
    <property type="molecule type" value="Genomic_DNA"/>
</dbReference>
<evidence type="ECO:0000259" key="14">
    <source>
        <dbReference type="SMART" id="SM00965"/>
    </source>
</evidence>
<evidence type="ECO:0000256" key="9">
    <source>
        <dbReference type="ARBA" id="ARBA00023136"/>
    </source>
</evidence>
<evidence type="ECO:0000313" key="16">
    <source>
        <dbReference type="Proteomes" id="UP000805841"/>
    </source>
</evidence>
<dbReference type="InterPro" id="IPR000531">
    <property type="entry name" value="Beta-barrel_TonB"/>
</dbReference>
<dbReference type="Pfam" id="PF07660">
    <property type="entry name" value="STN"/>
    <property type="match status" value="1"/>
</dbReference>
<feature type="region of interest" description="Disordered" evidence="13">
    <location>
        <begin position="1"/>
        <end position="22"/>
    </location>
</feature>
<dbReference type="Gene3D" id="2.40.170.20">
    <property type="entry name" value="TonB-dependent receptor, beta-barrel domain"/>
    <property type="match status" value="1"/>
</dbReference>
<name>A0ABR7Z2V4_9PSED</name>
<dbReference type="Pfam" id="PF07715">
    <property type="entry name" value="Plug"/>
    <property type="match status" value="1"/>
</dbReference>
<dbReference type="PANTHER" id="PTHR32552:SF81">
    <property type="entry name" value="TONB-DEPENDENT OUTER MEMBRANE RECEPTOR"/>
    <property type="match status" value="1"/>
</dbReference>
<sequence length="780" mass="84381">MQAQGQAQTIDSSSDDAQPFDIAAGPLDRTLLGISRQTGVPISFQQSLVDGHQAPAIHGTLSREQALTLALQGSGLEGTRNGQAVVLSAGQSVSNPTRSANAADVLPEVVVTAERRETNLQTTPVSVGVIGAEALQRSAVTVGRDLNAATAGLLAPGGWQGTSAGGSFYIRGVGTDSVLYSSPVGLYVDDVWISRQYGNGLLSSFPDIDRIEVLRGPQGTLYGQSSSGGAVKIVSRDPKSNDAWVQATGATGLGRGLSLYASHELVPQMLFGSIALSRYKDDGYTHNRTLDRKVDRTDSSVARAKLRFTPSDDLEAVLSVDWAVDHSDSPVFVARDYPGHGHDPRVTYENTSPRIDDTSNGVSLKVVKTLDEHLSLKSISAYRNLDQGNSPIPLDGVPTDVSGVGFKVHNQQRSQEFQLLGDYDRFNYVVGALALSENLHSNRPTWYEEDYNQQRADIHNENLGIYGQGTYKLTSKLGLTAGLRVGRDTQDYRARGYASNSSLQFLDQTYDSGQLHARNTFVTPKLGIEYAWSSQLFTYASMTKGQTAGGYSPTAATLPISRNLLDPEKVTTYELGVKNTFLGGRVSVNSTLFYSDYKQFHAVLNGITVDGVFIPGSTTVNAGKANIYGLEVDANARVTGNLDWSIWGALQHSRIQQFLNPLGKTDFEGNRLPNTPRFAGGTRINYKVPLQIPGELHANATLRFIANSYSDASNAPDTQIPSQTYVDAGTHYITPDGHWTLGLDAKNLLNRTYAVTTYSSPDISMYNPPRSVQASVRYDF</sequence>
<keyword evidence="3 11" id="KW-1134">Transmembrane beta strand</keyword>
<accession>A0ABR7Z2V4</accession>
<dbReference type="InterPro" id="IPR012910">
    <property type="entry name" value="Plug_dom"/>
</dbReference>
<evidence type="ECO:0000256" key="7">
    <source>
        <dbReference type="ARBA" id="ARBA00023065"/>
    </source>
</evidence>
<reference evidence="15 16" key="1">
    <citation type="journal article" date="2020" name="Insects">
        <title>Bacteria Belonging to Pseudomonas typographi sp. nov. from the Bark Beetle Ips typographus Have Genomic Potential to Aid in the Host Ecology.</title>
        <authorList>
            <person name="Peral-Aranega E."/>
            <person name="Saati-Santamaria Z."/>
            <person name="Kolarik M."/>
            <person name="Rivas R."/>
            <person name="Garcia-Fraile P."/>
        </authorList>
    </citation>
    <scope>NUCLEOTIDE SEQUENCE [LARGE SCALE GENOMIC DNA]</scope>
    <source>
        <strain evidence="15 16">CA3A</strain>
    </source>
</reference>
<keyword evidence="5 11" id="KW-0812">Transmembrane</keyword>
<dbReference type="Pfam" id="PF00593">
    <property type="entry name" value="TonB_dep_Rec_b-barrel"/>
    <property type="match status" value="1"/>
</dbReference>
<evidence type="ECO:0000256" key="13">
    <source>
        <dbReference type="SAM" id="MobiDB-lite"/>
    </source>
</evidence>
<keyword evidence="7" id="KW-0406">Ion transport</keyword>
<feature type="domain" description="Secretin/TonB short N-terminal" evidence="14">
    <location>
        <begin position="40"/>
        <end position="90"/>
    </location>
</feature>
<evidence type="ECO:0000256" key="12">
    <source>
        <dbReference type="RuleBase" id="RU003357"/>
    </source>
</evidence>
<evidence type="ECO:0000256" key="3">
    <source>
        <dbReference type="ARBA" id="ARBA00022452"/>
    </source>
</evidence>
<feature type="compositionally biased region" description="Polar residues" evidence="13">
    <location>
        <begin position="1"/>
        <end position="16"/>
    </location>
</feature>
<evidence type="ECO:0000313" key="15">
    <source>
        <dbReference type="EMBL" id="MBD1599747.1"/>
    </source>
</evidence>
<comment type="caution">
    <text evidence="15">The sequence shown here is derived from an EMBL/GenBank/DDBJ whole genome shotgun (WGS) entry which is preliminary data.</text>
</comment>
<keyword evidence="4" id="KW-0410">Iron transport</keyword>
<dbReference type="InterPro" id="IPR039426">
    <property type="entry name" value="TonB-dep_rcpt-like"/>
</dbReference>
<dbReference type="InterPro" id="IPR036942">
    <property type="entry name" value="Beta-barrel_TonB_sf"/>
</dbReference>
<keyword evidence="16" id="KW-1185">Reference proteome</keyword>
<evidence type="ECO:0000256" key="8">
    <source>
        <dbReference type="ARBA" id="ARBA00023077"/>
    </source>
</evidence>
<dbReference type="CDD" id="cd01347">
    <property type="entry name" value="ligand_gated_channel"/>
    <property type="match status" value="1"/>
</dbReference>